<dbReference type="PANTHER" id="PTHR34406:SF1">
    <property type="entry name" value="PROTEIN YCEI"/>
    <property type="match status" value="1"/>
</dbReference>
<sequence length="210" mass="23194">MNRSVSARIHWLCAGCLLAWVAGATGATPRARSPVPALPPGTSLDLRFDPGLSHFGFEVRTRWGIRVEGRFPDHGGALTILPDGRQQVHVRLATGAVEVDGSDKYTEIARGEGFFDSTRHPVAEFISQPYRPELVHDGGRLRGRLTMHGTSRMETFTVAPATCARPGWECDVVATGVVERDRYGLDGWRLALSDKVRFNMRVRLQEGETE</sequence>
<evidence type="ECO:0000259" key="2">
    <source>
        <dbReference type="SMART" id="SM00867"/>
    </source>
</evidence>
<keyword evidence="4" id="KW-1185">Reference proteome</keyword>
<name>A0A1T4Q574_9GAMM</name>
<dbReference type="SUPFAM" id="SSF101874">
    <property type="entry name" value="YceI-like"/>
    <property type="match status" value="1"/>
</dbReference>
<accession>A0A1T4Q574</accession>
<feature type="domain" description="Lipid/polyisoprenoid-binding YceI-like" evidence="2">
    <location>
        <begin position="45"/>
        <end position="205"/>
    </location>
</feature>
<feature type="chain" id="PRO_5012639899" evidence="1">
    <location>
        <begin position="27"/>
        <end position="210"/>
    </location>
</feature>
<dbReference type="PANTHER" id="PTHR34406">
    <property type="entry name" value="PROTEIN YCEI"/>
    <property type="match status" value="1"/>
</dbReference>
<protein>
    <submittedName>
        <fullName evidence="3">Polyisoprenoid-binding protein YceI</fullName>
    </submittedName>
</protein>
<proteinExistence type="predicted"/>
<keyword evidence="1" id="KW-0732">Signal</keyword>
<evidence type="ECO:0000313" key="4">
    <source>
        <dbReference type="Proteomes" id="UP000190061"/>
    </source>
</evidence>
<reference evidence="3 4" key="1">
    <citation type="submission" date="2017-02" db="EMBL/GenBank/DDBJ databases">
        <authorList>
            <person name="Peterson S.W."/>
        </authorList>
    </citation>
    <scope>NUCLEOTIDE SEQUENCE [LARGE SCALE GENOMIC DNA]</scope>
    <source>
        <strain evidence="3 4">DSM 21749</strain>
    </source>
</reference>
<dbReference type="Pfam" id="PF04264">
    <property type="entry name" value="YceI"/>
    <property type="match status" value="1"/>
</dbReference>
<dbReference type="Gene3D" id="2.40.128.110">
    <property type="entry name" value="Lipid/polyisoprenoid-binding, YceI-like"/>
    <property type="match status" value="1"/>
</dbReference>
<dbReference type="STRING" id="1122188.SAMN02745674_01492"/>
<evidence type="ECO:0000256" key="1">
    <source>
        <dbReference type="SAM" id="SignalP"/>
    </source>
</evidence>
<dbReference type="InterPro" id="IPR036761">
    <property type="entry name" value="TTHA0802/YceI-like_sf"/>
</dbReference>
<dbReference type="Proteomes" id="UP000190061">
    <property type="component" value="Unassembled WGS sequence"/>
</dbReference>
<dbReference type="SMART" id="SM00867">
    <property type="entry name" value="YceI"/>
    <property type="match status" value="1"/>
</dbReference>
<organism evidence="3 4">
    <name type="scientific">Lysobacter spongiicola DSM 21749</name>
    <dbReference type="NCBI Taxonomy" id="1122188"/>
    <lineage>
        <taxon>Bacteria</taxon>
        <taxon>Pseudomonadati</taxon>
        <taxon>Pseudomonadota</taxon>
        <taxon>Gammaproteobacteria</taxon>
        <taxon>Lysobacterales</taxon>
        <taxon>Lysobacteraceae</taxon>
        <taxon>Novilysobacter</taxon>
    </lineage>
</organism>
<evidence type="ECO:0000313" key="3">
    <source>
        <dbReference type="EMBL" id="SJZ98879.1"/>
    </source>
</evidence>
<dbReference type="InterPro" id="IPR007372">
    <property type="entry name" value="Lipid/polyisoprenoid-bd_YceI"/>
</dbReference>
<gene>
    <name evidence="3" type="ORF">SAMN02745674_01492</name>
</gene>
<feature type="signal peptide" evidence="1">
    <location>
        <begin position="1"/>
        <end position="26"/>
    </location>
</feature>
<dbReference type="EMBL" id="FUXP01000004">
    <property type="protein sequence ID" value="SJZ98879.1"/>
    <property type="molecule type" value="Genomic_DNA"/>
</dbReference>
<dbReference type="AlphaFoldDB" id="A0A1T4Q574"/>